<dbReference type="GO" id="GO:0004252">
    <property type="term" value="F:serine-type endopeptidase activity"/>
    <property type="evidence" value="ECO:0007669"/>
    <property type="project" value="UniProtKB-UniRule"/>
</dbReference>
<feature type="region of interest" description="Disordered" evidence="11">
    <location>
        <begin position="23"/>
        <end position="49"/>
    </location>
</feature>
<feature type="region of interest" description="Disordered" evidence="11">
    <location>
        <begin position="130"/>
        <end position="370"/>
    </location>
</feature>
<comment type="catalytic activity">
    <reaction evidence="6">
        <text>Hydrolysis of proteins with broad specificity for peptide bonds, and a preference for a large uncharged residue in P1. Hydrolyzes peptide amides.</text>
        <dbReference type="EC" id="3.4.21.62"/>
    </reaction>
</comment>
<dbReference type="PROSITE" id="PS51892">
    <property type="entry name" value="SUBTILASE"/>
    <property type="match status" value="1"/>
</dbReference>
<feature type="compositionally biased region" description="Basic and acidic residues" evidence="11">
    <location>
        <begin position="28"/>
        <end position="48"/>
    </location>
</feature>
<feature type="active site" description="Charge relay system" evidence="8 9">
    <location>
        <position position="565"/>
    </location>
</feature>
<feature type="active site" description="Charge relay system" evidence="8 9">
    <location>
        <position position="621"/>
    </location>
</feature>
<feature type="active site" description="Charge relay system" evidence="8 9">
    <location>
        <position position="796"/>
    </location>
</feature>
<dbReference type="InterPro" id="IPR036852">
    <property type="entry name" value="Peptidase_S8/S53_dom_sf"/>
</dbReference>
<dbReference type="PROSITE" id="PS00136">
    <property type="entry name" value="SUBTILASE_ASP"/>
    <property type="match status" value="1"/>
</dbReference>
<dbReference type="InterPro" id="IPR023827">
    <property type="entry name" value="Peptidase_S8_Asp-AS"/>
</dbReference>
<dbReference type="Pfam" id="PF00082">
    <property type="entry name" value="Peptidase_S8"/>
    <property type="match status" value="1"/>
</dbReference>
<evidence type="ECO:0000256" key="3">
    <source>
        <dbReference type="ARBA" id="ARBA00022801"/>
    </source>
</evidence>
<dbReference type="InterPro" id="IPR023828">
    <property type="entry name" value="Peptidase_S8_Ser-AS"/>
</dbReference>
<dbReference type="CDD" id="cd07473">
    <property type="entry name" value="Peptidases_S8_Subtilisin_like"/>
    <property type="match status" value="1"/>
</dbReference>
<dbReference type="GO" id="GO:0006508">
    <property type="term" value="P:proteolysis"/>
    <property type="evidence" value="ECO:0007669"/>
    <property type="project" value="UniProtKB-KW"/>
</dbReference>
<feature type="domain" description="Peptidase S8/S53" evidence="12">
    <location>
        <begin position="557"/>
        <end position="832"/>
    </location>
</feature>
<dbReference type="InterPro" id="IPR000209">
    <property type="entry name" value="Peptidase_S8/S53_dom"/>
</dbReference>
<feature type="region of interest" description="Disordered" evidence="11">
    <location>
        <begin position="1103"/>
        <end position="1144"/>
    </location>
</feature>
<evidence type="ECO:0000256" key="1">
    <source>
        <dbReference type="ARBA" id="ARBA00011073"/>
    </source>
</evidence>
<dbReference type="Gene3D" id="3.40.50.200">
    <property type="entry name" value="Peptidase S8/S53 domain"/>
    <property type="match status" value="1"/>
</dbReference>
<keyword evidence="5" id="KW-0865">Zymogen</keyword>
<keyword evidence="3 9" id="KW-0378">Hydrolase</keyword>
<feature type="compositionally biased region" description="Polar residues" evidence="11">
    <location>
        <begin position="325"/>
        <end position="334"/>
    </location>
</feature>
<dbReference type="EC" id="3.4.21.62" evidence="7"/>
<dbReference type="VEuPathDB" id="ToxoDB:TGARI_221830A"/>
<feature type="compositionally biased region" description="Low complexity" evidence="11">
    <location>
        <begin position="1016"/>
        <end position="1035"/>
    </location>
</feature>
<dbReference type="AlphaFoldDB" id="A0A139XV36"/>
<sequence length="1233" mass="135896">MEGGPKTTGADKASSSLTLLVSLLGTRRQREPTSDGKAEVKPGEENRKLPGQVTTLSSINEILSLGEKKHLELSIRNPYPYDGQLIVTVDTGEVSPPAQAQTASFTHHGGFGHADFTWEDLAALVHRHKEEGKKQTLEESKKNEKETDRPNAGEEEESRDVQDSPFVVRPSSQANRRQQEREDQRPLSTSGASNSYSPFRPFSSSSFSRVNSAYSSESLSFSPWSSEDSSSSDSSYSAFPSSRRRVAEKKSITEVAEEVERNEEAVEDDDIRQDAGDTEGEEGAAQSEEEQEPETSKTHEEESLCTEEGYSTETEKSAPGRRTQQRSSATTNSGDETDWDVRERAGGKPSGEFGTSSPSKHKRPPISVARTDLPPRLVIKLKEGTRALEFERRTREFQRQKWVDQGFVEPNTYGDTSVAAGVSVTVDDPYEIQKHLRGFFSFNEQQAELVSSLSHLKQLDLLVLDIEESRRLYSSDTTKLKDAFSQVSDVEFVEFDEVVYALEIIPNDQLFSLQWNLFYPRNRMVDVNAPQAWEVVDEVLREKREREGLRREDEDWKGRVVAVIDTGVNYLHPDLKNQMWVNVKELYGVPGVDDDGNGYVDDVYGYDFVNDHGDPMDRDGHGTHCAGIIGAQANNGLGIAGINSRTRIMALKFMEGETGYVSDAARSLDYAIQNGASISSNSWGNAARLPRTMIEAVHRSAEKNMLFVTASGNAGGIDSTSENRDENRFGRDLDEEPLYPAALANSNVLTVGAVGQSGELASFSHFGKKTVDLAAPGMNIFSTWLLDSYEYKDGTSQACPLVAGVASLLWTMKPEASVEEIRRILIASSKRLPTIQNTIAHGLVDAYAAVVTLQETLGQWITVHAPSTLSPRSTATVSLDIRGKQNGFYRSQLRLLANYQGTPLNLAIVPIRLQVAESPILEFPPVIVLDPVLRNVNSLPVALPVRVPTDQGAVLVKVLKIDATAADTFFHLSPPGGEVRIENGRFLSPIKVGCRMLSPGTEDGILTLRARLADASPSSSPSSSSSSSSSSPSSSEPVERLYTVRLRCVAIDVGVAPVFLDLTVPPDSEVMQEFSIEKGERLLQREVRYSVEFVSVVEQSEEGKKNFRGARETGVERLRGSDSKFDSGGSAPTRNSGGNMSDWAWNRESERIPGQNRSGEEDSNEALGDAGYAYLINGADPPPGLPPVKYQWCENQTVKHWKRLFLVGREARRRAPRRVENELNAVSRKSPVK</sequence>
<name>A0A139XV36_TOXGO</name>
<dbReference type="InterPro" id="IPR022398">
    <property type="entry name" value="Peptidase_S8_His-AS"/>
</dbReference>
<evidence type="ECO:0000256" key="7">
    <source>
        <dbReference type="ARBA" id="ARBA00023619"/>
    </source>
</evidence>
<feature type="region of interest" description="Disordered" evidence="11">
    <location>
        <begin position="1015"/>
        <end position="1036"/>
    </location>
</feature>
<evidence type="ECO:0000256" key="11">
    <source>
        <dbReference type="SAM" id="MobiDB-lite"/>
    </source>
</evidence>
<dbReference type="InterPro" id="IPR015500">
    <property type="entry name" value="Peptidase_S8_subtilisin-rel"/>
</dbReference>
<evidence type="ECO:0000256" key="9">
    <source>
        <dbReference type="PROSITE-ProRule" id="PRU01240"/>
    </source>
</evidence>
<dbReference type="Proteomes" id="UP000074247">
    <property type="component" value="Unassembled WGS sequence"/>
</dbReference>
<feature type="compositionally biased region" description="Low complexity" evidence="11">
    <location>
        <begin position="193"/>
        <end position="241"/>
    </location>
</feature>
<dbReference type="PRINTS" id="PR00723">
    <property type="entry name" value="SUBTILISIN"/>
</dbReference>
<dbReference type="PROSITE" id="PS00138">
    <property type="entry name" value="SUBTILASE_SER"/>
    <property type="match status" value="1"/>
</dbReference>
<reference evidence="13 14" key="1">
    <citation type="journal article" date="2016" name="Nat. Commun.">
        <title>Local admixture of amplified and diversified secreted pathogenesis determinants shapes mosaic Toxoplasma gondii genomes.</title>
        <authorList>
            <person name="Lorenzi H."/>
            <person name="Khan A."/>
            <person name="Behnke M.S."/>
            <person name="Namasivayam S."/>
            <person name="Swapna L.S."/>
            <person name="Hadjithomas M."/>
            <person name="Karamycheva S."/>
            <person name="Pinney D."/>
            <person name="Brunk B.P."/>
            <person name="Ajioka J.W."/>
            <person name="Ajzenberg D."/>
            <person name="Boothroyd J.C."/>
            <person name="Boyle J.P."/>
            <person name="Darde M.L."/>
            <person name="Diaz-Miranda M.A."/>
            <person name="Dubey J.P."/>
            <person name="Fritz H.M."/>
            <person name="Gennari S.M."/>
            <person name="Gregory B.D."/>
            <person name="Kim K."/>
            <person name="Saeij J.P."/>
            <person name="Su C."/>
            <person name="White M.W."/>
            <person name="Zhu X.Q."/>
            <person name="Howe D.K."/>
            <person name="Rosenthal B.M."/>
            <person name="Grigg M.E."/>
            <person name="Parkinson J."/>
            <person name="Liu L."/>
            <person name="Kissinger J.C."/>
            <person name="Roos D.S."/>
            <person name="Sibley L.D."/>
        </authorList>
    </citation>
    <scope>NUCLEOTIDE SEQUENCE [LARGE SCALE GENOMIC DNA]</scope>
    <source>
        <strain evidence="13 14">ARI</strain>
    </source>
</reference>
<accession>A0A139XV36</accession>
<proteinExistence type="inferred from homology"/>
<protein>
    <recommendedName>
        <fullName evidence="7">subtilisin</fullName>
        <ecNumber evidence="7">3.4.21.62</ecNumber>
    </recommendedName>
</protein>
<keyword evidence="4 9" id="KW-0720">Serine protease</keyword>
<evidence type="ECO:0000313" key="14">
    <source>
        <dbReference type="Proteomes" id="UP000074247"/>
    </source>
</evidence>
<dbReference type="EMBL" id="AGQS02004894">
    <property type="protein sequence ID" value="KYF42637.1"/>
    <property type="molecule type" value="Genomic_DNA"/>
</dbReference>
<gene>
    <name evidence="13" type="ORF">TGARI_221830A</name>
</gene>
<feature type="compositionally biased region" description="Acidic residues" evidence="11">
    <location>
        <begin position="265"/>
        <end position="293"/>
    </location>
</feature>
<dbReference type="InterPro" id="IPR034204">
    <property type="entry name" value="PfSUB1-like_cat_dom"/>
</dbReference>
<keyword evidence="2 9" id="KW-0645">Protease</keyword>
<comment type="caution">
    <text evidence="13">The sequence shown here is derived from an EMBL/GenBank/DDBJ whole genome shotgun (WGS) entry which is preliminary data.</text>
</comment>
<evidence type="ECO:0000259" key="12">
    <source>
        <dbReference type="Pfam" id="PF00082"/>
    </source>
</evidence>
<evidence type="ECO:0000256" key="8">
    <source>
        <dbReference type="PIRSR" id="PIRSR615500-1"/>
    </source>
</evidence>
<dbReference type="PANTHER" id="PTHR43399">
    <property type="entry name" value="SUBTILISIN-RELATED"/>
    <property type="match status" value="1"/>
</dbReference>
<dbReference type="OrthoDB" id="43334at2759"/>
<evidence type="ECO:0000256" key="4">
    <source>
        <dbReference type="ARBA" id="ARBA00022825"/>
    </source>
</evidence>
<evidence type="ECO:0000256" key="10">
    <source>
        <dbReference type="RuleBase" id="RU003355"/>
    </source>
</evidence>
<evidence type="ECO:0000256" key="5">
    <source>
        <dbReference type="ARBA" id="ARBA00023145"/>
    </source>
</evidence>
<dbReference type="SUPFAM" id="SSF52743">
    <property type="entry name" value="Subtilisin-like"/>
    <property type="match status" value="1"/>
</dbReference>
<feature type="compositionally biased region" description="Basic and acidic residues" evidence="11">
    <location>
        <begin position="130"/>
        <end position="152"/>
    </location>
</feature>
<organism evidence="13 14">
    <name type="scientific">Toxoplasma gondii ARI</name>
    <dbReference type="NCBI Taxonomy" id="1074872"/>
    <lineage>
        <taxon>Eukaryota</taxon>
        <taxon>Sar</taxon>
        <taxon>Alveolata</taxon>
        <taxon>Apicomplexa</taxon>
        <taxon>Conoidasida</taxon>
        <taxon>Coccidia</taxon>
        <taxon>Eucoccidiorida</taxon>
        <taxon>Eimeriorina</taxon>
        <taxon>Sarcocystidae</taxon>
        <taxon>Toxoplasma</taxon>
    </lineage>
</organism>
<feature type="compositionally biased region" description="Basic and acidic residues" evidence="11">
    <location>
        <begin position="248"/>
        <end position="264"/>
    </location>
</feature>
<dbReference type="InterPro" id="IPR051048">
    <property type="entry name" value="Peptidase_S8/S53_subtilisin"/>
</dbReference>
<dbReference type="PANTHER" id="PTHR43399:SF4">
    <property type="entry name" value="CELL WALL-ASSOCIATED PROTEASE"/>
    <property type="match status" value="1"/>
</dbReference>
<evidence type="ECO:0000256" key="6">
    <source>
        <dbReference type="ARBA" id="ARBA00023529"/>
    </source>
</evidence>
<dbReference type="PROSITE" id="PS00137">
    <property type="entry name" value="SUBTILASE_HIS"/>
    <property type="match status" value="1"/>
</dbReference>
<feature type="compositionally biased region" description="Polar residues" evidence="11">
    <location>
        <begin position="1130"/>
        <end position="1139"/>
    </location>
</feature>
<evidence type="ECO:0000313" key="13">
    <source>
        <dbReference type="EMBL" id="KYF42637.1"/>
    </source>
</evidence>
<evidence type="ECO:0000256" key="2">
    <source>
        <dbReference type="ARBA" id="ARBA00022670"/>
    </source>
</evidence>
<feature type="compositionally biased region" description="Basic and acidic residues" evidence="11">
    <location>
        <begin position="1103"/>
        <end position="1125"/>
    </location>
</feature>
<comment type="similarity">
    <text evidence="1 9 10">Belongs to the peptidase S8 family.</text>
</comment>